<feature type="region of interest" description="Disordered" evidence="5">
    <location>
        <begin position="1"/>
        <end position="33"/>
    </location>
</feature>
<reference evidence="7" key="1">
    <citation type="journal article" date="2014" name="Int. J. Syst. Evol. Microbiol.">
        <title>Complete genome sequence of Corynebacterium casei LMG S-19264T (=DSM 44701T), isolated from a smear-ripened cheese.</title>
        <authorList>
            <consortium name="US DOE Joint Genome Institute (JGI-PGF)"/>
            <person name="Walter F."/>
            <person name="Albersmeier A."/>
            <person name="Kalinowski J."/>
            <person name="Ruckert C."/>
        </authorList>
    </citation>
    <scope>NUCLEOTIDE SEQUENCE</scope>
    <source>
        <strain evidence="7">JCM 4637</strain>
    </source>
</reference>
<dbReference type="GO" id="GO:0031177">
    <property type="term" value="F:phosphopantetheine binding"/>
    <property type="evidence" value="ECO:0007669"/>
    <property type="project" value="InterPro"/>
</dbReference>
<dbReference type="Gene3D" id="3.30.300.30">
    <property type="match status" value="1"/>
</dbReference>
<sequence>MTAPGPGQAPGFAAAPVPDLAPEPAPSGRQRAEQTMQQFAFPATSAQRRIWLVERLTPGTSAYHLPFALHLDGPLDTAALEAALDALIRRHESLRTCFEQVDGELVQLVREHAPFTLEVRASADAGLDGVLSADAARPFDLARGPLLRAVLHRTAPERHVLALTVHHLVADMWSIGILLDELARHYAGHGAELPELPLQYADFAVWEAESLAESEGGTEGETEGDGEALGGSLAHWRRALADAPELLELPCDRPRPPVQSLRGATVPVVLPAELSTGVRALCRRAGVTPFMVLLAAFQAVLARHGGTDDVVVGTGAAVRPAETEALIGCFINILPVRTSLAGDPTFGELLDRVRAAALDAFEHQEIPFERMLPERHTGPALSHNPLVQTLLLVQNAPLTPPALPGLAVTVREVPRGGAQLDLNLQIREVEGTFTGTAEYASDLFDAATVERLLGHWRTLLAAAVEHPDARLSALPMLTAPERRQALVEWNDTAHAYPRGGACLHELFEQQLARTPQAPAVAGPAGELDYAGLDALAERIAARLTEAGVGPDTTVGLCLAKGPALVAAVLGVLKAGGAYLPLDPAYPAARLEFMLRDAAPPVVLTERALAPQLPATGAELLEMEDAESWPATRRRPTVHPDHLAYVIYTSGSTGTPKGIAVPHRGVVNNLLDLNGTYGVEPGDRVLGLSSPSFDMFVYETLGILAAGGAVVMPHPDKARDPHHWVDLVRRHKVTVWNSAPALADAFVRAGEERGVRLPRLKAAFFGGDWIPVTLPGRFHRLAPDMTFVALGGATEASIHSITYPVVESDPAWTSIPYGRPMVNQQAVVLTPVLEPAPVGVPGELCLAGTGLTRGYLHRPGLTADRYRPHPGAGTGPVPAGARLYRTGDLARTRPDGVIELIGRLDHQVKLRGLRIELDEIEAVLRRHPDIERAVVTAYGTGDDRRLVGHLVPAKDTGAVPSAVDLRALLGAELPAHMVPAAFVTLNALPLSPNGKVDRAALPEPDALADRANAAYVAPRDDTERVLAALWAELLDTERVGADDDFFALGGHSLLATRLASALRETFGVDVPLRELFEAPTLAAQAVRLTARGRESGTDVAAVARVAAGLLELTDEEAQALLAAHEAARETHRAAQETAHEAAPDAPRKTAQPVAHHPAHEESNA</sequence>
<dbReference type="Gene3D" id="3.40.50.980">
    <property type="match status" value="2"/>
</dbReference>
<dbReference type="FunFam" id="3.40.50.12780:FF:000012">
    <property type="entry name" value="Non-ribosomal peptide synthetase"/>
    <property type="match status" value="1"/>
</dbReference>
<keyword evidence="3" id="KW-0596">Phosphopantetheine</keyword>
<evidence type="ECO:0000256" key="3">
    <source>
        <dbReference type="ARBA" id="ARBA00022450"/>
    </source>
</evidence>
<dbReference type="PANTHER" id="PTHR45527:SF1">
    <property type="entry name" value="FATTY ACID SYNTHASE"/>
    <property type="match status" value="1"/>
</dbReference>
<dbReference type="SUPFAM" id="SSF47336">
    <property type="entry name" value="ACP-like"/>
    <property type="match status" value="1"/>
</dbReference>
<dbReference type="Pfam" id="PF00668">
    <property type="entry name" value="Condensation"/>
    <property type="match status" value="1"/>
</dbReference>
<dbReference type="InterPro" id="IPR020806">
    <property type="entry name" value="PKS_PP-bd"/>
</dbReference>
<evidence type="ECO:0000256" key="1">
    <source>
        <dbReference type="ARBA" id="ARBA00001957"/>
    </source>
</evidence>
<dbReference type="InterPro" id="IPR010071">
    <property type="entry name" value="AA_adenyl_dom"/>
</dbReference>
<dbReference type="SMART" id="SM00823">
    <property type="entry name" value="PKS_PP"/>
    <property type="match status" value="1"/>
</dbReference>
<dbReference type="InterPro" id="IPR000873">
    <property type="entry name" value="AMP-dep_synth/lig_dom"/>
</dbReference>
<dbReference type="Gene3D" id="3.30.559.10">
    <property type="entry name" value="Chloramphenicol acetyltransferase-like domain"/>
    <property type="match status" value="1"/>
</dbReference>
<dbReference type="InterPro" id="IPR029058">
    <property type="entry name" value="AB_hydrolase_fold"/>
</dbReference>
<dbReference type="FunFam" id="1.10.1200.10:FF:000016">
    <property type="entry name" value="Non-ribosomal peptide synthase"/>
    <property type="match status" value="1"/>
</dbReference>
<evidence type="ECO:0000256" key="5">
    <source>
        <dbReference type="SAM" id="MobiDB-lite"/>
    </source>
</evidence>
<dbReference type="PANTHER" id="PTHR45527">
    <property type="entry name" value="NONRIBOSOMAL PEPTIDE SYNTHETASE"/>
    <property type="match status" value="1"/>
</dbReference>
<dbReference type="Pfam" id="PF00550">
    <property type="entry name" value="PP-binding"/>
    <property type="match status" value="1"/>
</dbReference>
<dbReference type="NCBIfam" id="TIGR01733">
    <property type="entry name" value="AA-adenyl-dom"/>
    <property type="match status" value="1"/>
</dbReference>
<dbReference type="GO" id="GO:0005829">
    <property type="term" value="C:cytosol"/>
    <property type="evidence" value="ECO:0007669"/>
    <property type="project" value="TreeGrafter"/>
</dbReference>
<evidence type="ECO:0000256" key="2">
    <source>
        <dbReference type="ARBA" id="ARBA00006432"/>
    </source>
</evidence>
<dbReference type="SUPFAM" id="SSF52777">
    <property type="entry name" value="CoA-dependent acyltransferases"/>
    <property type="match status" value="2"/>
</dbReference>
<feature type="region of interest" description="Disordered" evidence="5">
    <location>
        <begin position="1128"/>
        <end position="1163"/>
    </location>
</feature>
<dbReference type="Pfam" id="PF00501">
    <property type="entry name" value="AMP-binding"/>
    <property type="match status" value="1"/>
</dbReference>
<dbReference type="PROSITE" id="PS50075">
    <property type="entry name" value="CARRIER"/>
    <property type="match status" value="1"/>
</dbReference>
<evidence type="ECO:0000256" key="4">
    <source>
        <dbReference type="ARBA" id="ARBA00022553"/>
    </source>
</evidence>
<dbReference type="InterPro" id="IPR006162">
    <property type="entry name" value="Ppantetheine_attach_site"/>
</dbReference>
<feature type="compositionally biased region" description="Low complexity" evidence="5">
    <location>
        <begin position="1"/>
        <end position="18"/>
    </location>
</feature>
<comment type="caution">
    <text evidence="7">The sequence shown here is derived from an EMBL/GenBank/DDBJ whole genome shotgun (WGS) entry which is preliminary data.</text>
</comment>
<dbReference type="PROSITE" id="PS00012">
    <property type="entry name" value="PHOSPHOPANTETHEINE"/>
    <property type="match status" value="1"/>
</dbReference>
<dbReference type="GO" id="GO:0043041">
    <property type="term" value="P:amino acid activation for nonribosomal peptide biosynthetic process"/>
    <property type="evidence" value="ECO:0007669"/>
    <property type="project" value="TreeGrafter"/>
</dbReference>
<protein>
    <recommendedName>
        <fullName evidence="6">Carrier domain-containing protein</fullName>
    </recommendedName>
</protein>
<dbReference type="GO" id="GO:0017000">
    <property type="term" value="P:antibiotic biosynthetic process"/>
    <property type="evidence" value="ECO:0007669"/>
    <property type="project" value="UniProtKB-ARBA"/>
</dbReference>
<dbReference type="AlphaFoldDB" id="A0A918X5E3"/>
<gene>
    <name evidence="7" type="ORF">GCM10010334_72240</name>
</gene>
<dbReference type="Pfam" id="PF13193">
    <property type="entry name" value="AMP-binding_C"/>
    <property type="match status" value="1"/>
</dbReference>
<dbReference type="Gene3D" id="3.30.559.30">
    <property type="entry name" value="Nonribosomal peptide synthetase, condensation domain"/>
    <property type="match status" value="1"/>
</dbReference>
<organism evidence="7 8">
    <name type="scientific">Streptomyces finlayi</name>
    <dbReference type="NCBI Taxonomy" id="67296"/>
    <lineage>
        <taxon>Bacteria</taxon>
        <taxon>Bacillati</taxon>
        <taxon>Actinomycetota</taxon>
        <taxon>Actinomycetes</taxon>
        <taxon>Kitasatosporales</taxon>
        <taxon>Streptomycetaceae</taxon>
        <taxon>Streptomyces</taxon>
    </lineage>
</organism>
<dbReference type="InterPro" id="IPR001242">
    <property type="entry name" value="Condensation_dom"/>
</dbReference>
<dbReference type="GO" id="GO:0003824">
    <property type="term" value="F:catalytic activity"/>
    <property type="evidence" value="ECO:0007669"/>
    <property type="project" value="InterPro"/>
</dbReference>
<dbReference type="InterPro" id="IPR009081">
    <property type="entry name" value="PP-bd_ACP"/>
</dbReference>
<dbReference type="FunFam" id="3.40.50.980:FF:000001">
    <property type="entry name" value="Non-ribosomal peptide synthetase"/>
    <property type="match status" value="1"/>
</dbReference>
<evidence type="ECO:0000259" key="6">
    <source>
        <dbReference type="PROSITE" id="PS50075"/>
    </source>
</evidence>
<dbReference type="Gene3D" id="2.30.38.10">
    <property type="entry name" value="Luciferase, Domain 3"/>
    <property type="match status" value="1"/>
</dbReference>
<feature type="compositionally biased region" description="Basic and acidic residues" evidence="5">
    <location>
        <begin position="1128"/>
        <end position="1146"/>
    </location>
</feature>
<reference evidence="7" key="2">
    <citation type="submission" date="2020-09" db="EMBL/GenBank/DDBJ databases">
        <authorList>
            <person name="Sun Q."/>
            <person name="Ohkuma M."/>
        </authorList>
    </citation>
    <scope>NUCLEOTIDE SEQUENCE</scope>
    <source>
        <strain evidence="7">JCM 4637</strain>
    </source>
</reference>
<evidence type="ECO:0000313" key="8">
    <source>
        <dbReference type="Proteomes" id="UP000638353"/>
    </source>
</evidence>
<feature type="domain" description="Carrier" evidence="6">
    <location>
        <begin position="1016"/>
        <end position="1091"/>
    </location>
</feature>
<evidence type="ECO:0000313" key="7">
    <source>
        <dbReference type="EMBL" id="GHD13737.1"/>
    </source>
</evidence>
<proteinExistence type="inferred from homology"/>
<dbReference type="FunFam" id="3.30.300.30:FF:000010">
    <property type="entry name" value="Enterobactin synthetase component F"/>
    <property type="match status" value="1"/>
</dbReference>
<dbReference type="Gene3D" id="3.40.50.1820">
    <property type="entry name" value="alpha/beta hydrolase"/>
    <property type="match status" value="1"/>
</dbReference>
<dbReference type="InterPro" id="IPR045851">
    <property type="entry name" value="AMP-bd_C_sf"/>
</dbReference>
<name>A0A918X5E3_9ACTN</name>
<comment type="similarity">
    <text evidence="2">Belongs to the ATP-dependent AMP-binding enzyme family.</text>
</comment>
<dbReference type="Proteomes" id="UP000638353">
    <property type="component" value="Unassembled WGS sequence"/>
</dbReference>
<dbReference type="RefSeq" id="WP_189827873.1">
    <property type="nucleotide sequence ID" value="NZ_BMVC01000020.1"/>
</dbReference>
<dbReference type="InterPro" id="IPR020845">
    <property type="entry name" value="AMP-binding_CS"/>
</dbReference>
<keyword evidence="4" id="KW-0597">Phosphoprotein</keyword>
<dbReference type="InterPro" id="IPR036736">
    <property type="entry name" value="ACP-like_sf"/>
</dbReference>
<dbReference type="InterPro" id="IPR025110">
    <property type="entry name" value="AMP-bd_C"/>
</dbReference>
<dbReference type="GO" id="GO:0072330">
    <property type="term" value="P:monocarboxylic acid biosynthetic process"/>
    <property type="evidence" value="ECO:0007669"/>
    <property type="project" value="UniProtKB-ARBA"/>
</dbReference>
<dbReference type="InterPro" id="IPR023213">
    <property type="entry name" value="CAT-like_dom_sf"/>
</dbReference>
<dbReference type="GO" id="GO:0044550">
    <property type="term" value="P:secondary metabolite biosynthetic process"/>
    <property type="evidence" value="ECO:0007669"/>
    <property type="project" value="UniProtKB-ARBA"/>
</dbReference>
<dbReference type="EMBL" id="BMVC01000020">
    <property type="protein sequence ID" value="GHD13737.1"/>
    <property type="molecule type" value="Genomic_DNA"/>
</dbReference>
<dbReference type="CDD" id="cd19531">
    <property type="entry name" value="LCL_NRPS-like"/>
    <property type="match status" value="1"/>
</dbReference>
<comment type="cofactor">
    <cofactor evidence="1">
        <name>pantetheine 4'-phosphate</name>
        <dbReference type="ChEBI" id="CHEBI:47942"/>
    </cofactor>
</comment>
<dbReference type="PROSITE" id="PS00455">
    <property type="entry name" value="AMP_BINDING"/>
    <property type="match status" value="1"/>
</dbReference>
<dbReference type="GO" id="GO:0008610">
    <property type="term" value="P:lipid biosynthetic process"/>
    <property type="evidence" value="ECO:0007669"/>
    <property type="project" value="UniProtKB-ARBA"/>
</dbReference>
<dbReference type="SUPFAM" id="SSF56801">
    <property type="entry name" value="Acetyl-CoA synthetase-like"/>
    <property type="match status" value="1"/>
</dbReference>
<accession>A0A918X5E3</accession>